<dbReference type="GeneTree" id="ENSGT00940000154596"/>
<dbReference type="PANTHER" id="PTHR24006">
    <property type="entry name" value="UBIQUITIN CARBOXYL-TERMINAL HYDROLASE"/>
    <property type="match status" value="1"/>
</dbReference>
<dbReference type="eggNOG" id="KOG1865">
    <property type="taxonomic scope" value="Eukaryota"/>
</dbReference>
<dbReference type="SUPFAM" id="SSF54001">
    <property type="entry name" value="Cysteine proteinases"/>
    <property type="match status" value="1"/>
</dbReference>
<protein>
    <recommendedName>
        <fullName evidence="2">ubiquitinyl hydrolase 1</fullName>
        <ecNumber evidence="2">3.4.19.12</ecNumber>
    </recommendedName>
</protein>
<dbReference type="FunCoup" id="W5MPE8">
    <property type="interactions" value="805"/>
</dbReference>
<dbReference type="PROSITE" id="PS00972">
    <property type="entry name" value="USP_1"/>
    <property type="match status" value="1"/>
</dbReference>
<dbReference type="InterPro" id="IPR018200">
    <property type="entry name" value="USP_CS"/>
</dbReference>
<dbReference type="GO" id="GO:0042981">
    <property type="term" value="P:regulation of apoptotic process"/>
    <property type="evidence" value="ECO:0000318"/>
    <property type="project" value="GO_Central"/>
</dbReference>
<reference evidence="10" key="3">
    <citation type="submission" date="2025-09" db="UniProtKB">
        <authorList>
            <consortium name="Ensembl"/>
        </authorList>
    </citation>
    <scope>IDENTIFICATION</scope>
</reference>
<accession>W5MPE8</accession>
<evidence type="ECO:0000256" key="7">
    <source>
        <dbReference type="ARBA" id="ARBA00022807"/>
    </source>
</evidence>
<feature type="region of interest" description="Disordered" evidence="8">
    <location>
        <begin position="1016"/>
        <end position="1339"/>
    </location>
</feature>
<feature type="domain" description="USP" evidence="9">
    <location>
        <begin position="118"/>
        <end position="418"/>
    </location>
</feature>
<feature type="compositionally biased region" description="Polar residues" evidence="8">
    <location>
        <begin position="864"/>
        <end position="873"/>
    </location>
</feature>
<feature type="region of interest" description="Disordered" evidence="8">
    <location>
        <begin position="425"/>
        <end position="883"/>
    </location>
</feature>
<keyword evidence="6" id="KW-0378">Hydrolase</keyword>
<feature type="compositionally biased region" description="Polar residues" evidence="8">
    <location>
        <begin position="960"/>
        <end position="976"/>
    </location>
</feature>
<evidence type="ECO:0000259" key="9">
    <source>
        <dbReference type="PROSITE" id="PS50235"/>
    </source>
</evidence>
<dbReference type="GO" id="GO:0031647">
    <property type="term" value="P:regulation of protein stability"/>
    <property type="evidence" value="ECO:0000318"/>
    <property type="project" value="GO_Central"/>
</dbReference>
<sequence>MTIVDKPTETSDPESGQSELSGSPTPSSSGDMDTSSASWGAGSSTSDPPKNKTPCVGPTPGAAVYTSSSVPAPERPKSPIHKEQSLMASGDGIALPQKILFPAERLSLKWNQVHRIGAGLQNLGNTCFLNSALQCLTYTAPLANYMLSREHSKTCHEPGFCMMCTMQNHITQVFANSGNVIKPIGVLNELKRIAKHFRFGSQEDAHEFLRYTVDAMQKSCLPGSKLDRQTQATTLVHQIFGGYLRSRVKCLNCKAVSDTFDPYLDVALEIKTAQNISKALEQFVKPEHLDGENAYKCTKCKKMVPASKRFTIHRGSNVLTISLKRFANYNGGKIAKDVRYPEYLDIRPFMSQSHGEPQVYVLYAVLVHSGFSCHAGHYYCYVKASNGQWYQMNDSSVSISDIRSVLNQQAYVLFYIRSPDLKNGGDYNHSSRTPGQSSPRPILTPRLGGPRHPSVGFIGPQLPPHMTKQGRDWKRRRERWKNSSHVNGNGSLKEESCAAQPGASSTSVTRTGPGLSSTSLPARPLGRHAGIPEPAKRQKLSFLIGQGKTSRTAPSQPSLHSSPLENLYRPSCSSSSSSSSSAASHSRSQPCSSSSSSSQSTSEGSSASAAAATMSRAEQPAEPRPPRVNGASLSHQAPFLVPYAEESSDESDPEGGAGLAPLENGHARAPAAAVNGKDVVGAPASGVAGVPPPPRVAPETGSPVTMETRKQENGPDAASSSPRPTENGLPKVNGFKHSDKLSPEVLPAGPGRASSESVGHTGTSPTRTMDPVTRTSPAVDSRQGETQTSCLPSQEAASPPPPAVADVSACKAGKTQSLADRSSASPAKEPPRHPPASEPNLCSREERAKNNPTNLSPLRYNVAANPSSDNPNLTDREMALDGPVKQAKVELAVSPGRARLMDGATSGASSEGPSPHGHSGHSAAVLERALPSHTPGSTSFHTSAARAKEPRDATLETARNALQNSNQMLGMSSSGSIGKVGTTVDCDPEPQEAKPGSCKEEKIKEDVLCHAEQVRHATVDWEKSHTHRDRLASSPAKDKIRASEKHRNHGDRSRSRERNAYRRSSYQSERDCHTRRERSRSRGRYYRDRNWDRDGKDRDRRCERNGYRHRDSHHRDRRYVSDRDERSSGHYHRDWAYRGEHSYKPRWAEESRGKAYPSQDYSRPRPDHYHSPPPSSSSSSLPRARPRPRGDRSQDSDSDRKHHARQETSEERRARKHKRSKKKKKSKDKHREHLEHRSHQDVDSSEGNSDNSSWKHKKKKRRRREGEDSDYGKSHCDHHEARSCGQSGEPLEHSTQESGQRGYEGADPPPQDGEKASRKRCSAEKEFPHRAAKIPRPETSHCARAPLALHRDAGAAEETCQTCAS</sequence>
<reference evidence="11" key="1">
    <citation type="submission" date="2011-12" db="EMBL/GenBank/DDBJ databases">
        <title>The Draft Genome of Lepisosteus oculatus.</title>
        <authorList>
            <consortium name="The Broad Institute Genome Assembly &amp; Analysis Group"/>
            <consortium name="Computational R&amp;D Group"/>
            <consortium name="and Sequencing Platform"/>
            <person name="Di Palma F."/>
            <person name="Alfoldi J."/>
            <person name="Johnson J."/>
            <person name="Berlin A."/>
            <person name="Gnerre S."/>
            <person name="Jaffe D."/>
            <person name="MacCallum I."/>
            <person name="Young S."/>
            <person name="Walker B.J."/>
            <person name="Lander E.S."/>
            <person name="Lindblad-Toh K."/>
        </authorList>
    </citation>
    <scope>NUCLEOTIDE SEQUENCE [LARGE SCALE GENOMIC DNA]</scope>
</reference>
<feature type="compositionally biased region" description="Polar residues" evidence="8">
    <location>
        <begin position="754"/>
        <end position="792"/>
    </location>
</feature>
<dbReference type="InParanoid" id="W5MPE8"/>
<evidence type="ECO:0000256" key="1">
    <source>
        <dbReference type="ARBA" id="ARBA00000707"/>
    </source>
</evidence>
<comment type="catalytic activity">
    <reaction evidence="1">
        <text>Thiol-dependent hydrolysis of ester, thioester, amide, peptide and isopeptide bonds formed by the C-terminal Gly of ubiquitin (a 76-residue protein attached to proteins as an intracellular targeting signal).</text>
        <dbReference type="EC" id="3.4.19.12"/>
    </reaction>
</comment>
<dbReference type="GO" id="GO:0004843">
    <property type="term" value="F:cysteine-type deubiquitinase activity"/>
    <property type="evidence" value="ECO:0000318"/>
    <property type="project" value="GO_Central"/>
</dbReference>
<dbReference type="PROSITE" id="PS00973">
    <property type="entry name" value="USP_2"/>
    <property type="match status" value="1"/>
</dbReference>
<dbReference type="PANTHER" id="PTHR24006:SF727">
    <property type="entry name" value="UBIQUITIN CARBOXYL-TERMINAL HYDROLASE 42"/>
    <property type="match status" value="1"/>
</dbReference>
<feature type="compositionally biased region" description="Basic and acidic residues" evidence="8">
    <location>
        <begin position="1229"/>
        <end position="1242"/>
    </location>
</feature>
<feature type="region of interest" description="Disordered" evidence="8">
    <location>
        <begin position="895"/>
        <end position="1002"/>
    </location>
</feature>
<keyword evidence="3" id="KW-0597">Phosphoprotein</keyword>
<feature type="region of interest" description="Disordered" evidence="8">
    <location>
        <begin position="1"/>
        <end position="79"/>
    </location>
</feature>
<evidence type="ECO:0000313" key="10">
    <source>
        <dbReference type="Ensembl" id="ENSLOCP00000010257.1"/>
    </source>
</evidence>
<feature type="compositionally biased region" description="Basic residues" evidence="8">
    <location>
        <begin position="1214"/>
        <end position="1228"/>
    </location>
</feature>
<evidence type="ECO:0000313" key="11">
    <source>
        <dbReference type="Proteomes" id="UP000018468"/>
    </source>
</evidence>
<dbReference type="FunFam" id="3.90.70.10:FF:000016">
    <property type="entry name" value="Ubiquitin carboxyl-terminal hydrolase 36"/>
    <property type="match status" value="1"/>
</dbReference>
<evidence type="ECO:0000256" key="3">
    <source>
        <dbReference type="ARBA" id="ARBA00022553"/>
    </source>
</evidence>
<dbReference type="OMA" id="TSHCARA"/>
<feature type="compositionally biased region" description="Low complexity" evidence="8">
    <location>
        <begin position="21"/>
        <end position="47"/>
    </location>
</feature>
<keyword evidence="4" id="KW-0645">Protease</keyword>
<dbReference type="InterPro" id="IPR028889">
    <property type="entry name" value="USP"/>
</dbReference>
<feature type="compositionally biased region" description="Basic and acidic residues" evidence="8">
    <location>
        <begin position="1312"/>
        <end position="1339"/>
    </location>
</feature>
<feature type="compositionally biased region" description="Basic residues" evidence="8">
    <location>
        <begin position="1075"/>
        <end position="1084"/>
    </location>
</feature>
<keyword evidence="7" id="KW-0788">Thiol protease</keyword>
<feature type="compositionally biased region" description="Polar residues" evidence="8">
    <location>
        <begin position="814"/>
        <end position="825"/>
    </location>
</feature>
<dbReference type="GO" id="GO:0006508">
    <property type="term" value="P:proteolysis"/>
    <property type="evidence" value="ECO:0007669"/>
    <property type="project" value="UniProtKB-KW"/>
</dbReference>
<feature type="compositionally biased region" description="Polar residues" evidence="8">
    <location>
        <begin position="547"/>
        <end position="564"/>
    </location>
</feature>
<dbReference type="Proteomes" id="UP000018468">
    <property type="component" value="Linkage group LG13"/>
</dbReference>
<evidence type="ECO:0000256" key="4">
    <source>
        <dbReference type="ARBA" id="ARBA00022670"/>
    </source>
</evidence>
<feature type="compositionally biased region" description="Polar residues" evidence="8">
    <location>
        <begin position="428"/>
        <end position="439"/>
    </location>
</feature>
<dbReference type="InterPro" id="IPR001394">
    <property type="entry name" value="Peptidase_C19_UCH"/>
</dbReference>
<dbReference type="EC" id="3.4.19.12" evidence="2"/>
<feature type="compositionally biased region" description="Basic and acidic residues" evidence="8">
    <location>
        <begin position="1118"/>
        <end position="1153"/>
    </location>
</feature>
<dbReference type="PROSITE" id="PS50235">
    <property type="entry name" value="USP_3"/>
    <property type="match status" value="1"/>
</dbReference>
<dbReference type="EMBL" id="AHAT01013696">
    <property type="status" value="NOT_ANNOTATED_CDS"/>
    <property type="molecule type" value="Genomic_DNA"/>
</dbReference>
<dbReference type="GO" id="GO:0005829">
    <property type="term" value="C:cytosol"/>
    <property type="evidence" value="ECO:0000318"/>
    <property type="project" value="GO_Central"/>
</dbReference>
<feature type="compositionally biased region" description="Basic residues" evidence="8">
    <location>
        <begin position="1254"/>
        <end position="1263"/>
    </location>
</feature>
<proteinExistence type="predicted"/>
<dbReference type="STRING" id="7918.ENSLOCP00000010257"/>
<dbReference type="GO" id="GO:0005634">
    <property type="term" value="C:nucleus"/>
    <property type="evidence" value="ECO:0000318"/>
    <property type="project" value="GO_Central"/>
</dbReference>
<dbReference type="Bgee" id="ENSLOCG00000008435">
    <property type="expression patterns" value="Expressed in testis and 12 other cell types or tissues"/>
</dbReference>
<keyword evidence="11" id="KW-1185">Reference proteome</keyword>
<feature type="compositionally biased region" description="Basic and acidic residues" evidence="8">
    <location>
        <begin position="1264"/>
        <end position="1282"/>
    </location>
</feature>
<feature type="compositionally biased region" description="Polar residues" evidence="8">
    <location>
        <begin position="502"/>
        <end position="520"/>
    </location>
</feature>
<dbReference type="Ensembl" id="ENSLOCT00000010270.1">
    <property type="protein sequence ID" value="ENSLOCP00000010257.1"/>
    <property type="gene ID" value="ENSLOCG00000008435.1"/>
</dbReference>
<evidence type="ECO:0000256" key="2">
    <source>
        <dbReference type="ARBA" id="ARBA00012759"/>
    </source>
</evidence>
<organism evidence="10 11">
    <name type="scientific">Lepisosteus oculatus</name>
    <name type="common">Spotted gar</name>
    <dbReference type="NCBI Taxonomy" id="7918"/>
    <lineage>
        <taxon>Eukaryota</taxon>
        <taxon>Metazoa</taxon>
        <taxon>Chordata</taxon>
        <taxon>Craniata</taxon>
        <taxon>Vertebrata</taxon>
        <taxon>Euteleostomi</taxon>
        <taxon>Actinopterygii</taxon>
        <taxon>Neopterygii</taxon>
        <taxon>Holostei</taxon>
        <taxon>Semionotiformes</taxon>
        <taxon>Lepisosteidae</taxon>
        <taxon>Lepisosteus</taxon>
    </lineage>
</organism>
<feature type="compositionally biased region" description="Low complexity" evidence="8">
    <location>
        <begin position="906"/>
        <end position="924"/>
    </location>
</feature>
<feature type="compositionally biased region" description="Low complexity" evidence="8">
    <location>
        <begin position="570"/>
        <end position="618"/>
    </location>
</feature>
<feature type="compositionally biased region" description="Basic and acidic residues" evidence="8">
    <location>
        <begin position="1085"/>
        <end position="1109"/>
    </location>
</feature>
<dbReference type="Pfam" id="PF00443">
    <property type="entry name" value="UCH"/>
    <property type="match status" value="1"/>
</dbReference>
<feature type="compositionally biased region" description="Low complexity" evidence="8">
    <location>
        <begin position="679"/>
        <end position="689"/>
    </location>
</feature>
<name>W5MPE8_LEPOC</name>
<keyword evidence="5" id="KW-0833">Ubl conjugation pathway</keyword>
<feature type="compositionally biased region" description="Basic and acidic residues" evidence="8">
    <location>
        <begin position="1036"/>
        <end position="1060"/>
    </location>
</feature>
<dbReference type="Gene3D" id="3.90.70.10">
    <property type="entry name" value="Cysteine proteinases"/>
    <property type="match status" value="1"/>
</dbReference>
<dbReference type="EMBL" id="AHAT01013697">
    <property type="status" value="NOT_ANNOTATED_CDS"/>
    <property type="molecule type" value="Genomic_DNA"/>
</dbReference>
<reference evidence="10" key="2">
    <citation type="submission" date="2025-08" db="UniProtKB">
        <authorList>
            <consortium name="Ensembl"/>
        </authorList>
    </citation>
    <scope>IDENTIFICATION</scope>
</reference>
<evidence type="ECO:0000256" key="8">
    <source>
        <dbReference type="SAM" id="MobiDB-lite"/>
    </source>
</evidence>
<dbReference type="CDD" id="cd02661">
    <property type="entry name" value="Peptidase_C19E"/>
    <property type="match status" value="1"/>
</dbReference>
<dbReference type="InterPro" id="IPR050164">
    <property type="entry name" value="Peptidase_C19"/>
</dbReference>
<evidence type="ECO:0000256" key="5">
    <source>
        <dbReference type="ARBA" id="ARBA00022786"/>
    </source>
</evidence>
<dbReference type="GO" id="GO:0016579">
    <property type="term" value="P:protein deubiquitination"/>
    <property type="evidence" value="ECO:0007669"/>
    <property type="project" value="InterPro"/>
</dbReference>
<dbReference type="EMBL" id="AHAT01013695">
    <property type="status" value="NOT_ANNOTATED_CDS"/>
    <property type="molecule type" value="Genomic_DNA"/>
</dbReference>
<feature type="compositionally biased region" description="Basic and acidic residues" evidence="8">
    <location>
        <begin position="1188"/>
        <end position="1213"/>
    </location>
</feature>
<dbReference type="InterPro" id="IPR038765">
    <property type="entry name" value="Papain-like_cys_pep_sf"/>
</dbReference>
<evidence type="ECO:0000256" key="6">
    <source>
        <dbReference type="ARBA" id="ARBA00022801"/>
    </source>
</evidence>